<protein>
    <submittedName>
        <fullName evidence="2">T9SS type A sorting domain-containing protein</fullName>
    </submittedName>
</protein>
<accession>A0ABW4II63</accession>
<evidence type="ECO:0000313" key="2">
    <source>
        <dbReference type="EMBL" id="MFD1631758.1"/>
    </source>
</evidence>
<reference evidence="3" key="1">
    <citation type="journal article" date="2019" name="Int. J. Syst. Evol. Microbiol.">
        <title>The Global Catalogue of Microorganisms (GCM) 10K type strain sequencing project: providing services to taxonomists for standard genome sequencing and annotation.</title>
        <authorList>
            <consortium name="The Broad Institute Genomics Platform"/>
            <consortium name="The Broad Institute Genome Sequencing Center for Infectious Disease"/>
            <person name="Wu L."/>
            <person name="Ma J."/>
        </authorList>
    </citation>
    <scope>NUCLEOTIDE SEQUENCE [LARGE SCALE GENOMIC DNA]</scope>
    <source>
        <strain evidence="3">CCUG 53762</strain>
    </source>
</reference>
<dbReference type="NCBIfam" id="TIGR04183">
    <property type="entry name" value="Por_Secre_tail"/>
    <property type="match status" value="1"/>
</dbReference>
<keyword evidence="1" id="KW-0732">Signal</keyword>
<feature type="chain" id="PRO_5046126052" evidence="1">
    <location>
        <begin position="21"/>
        <end position="695"/>
    </location>
</feature>
<dbReference type="InterPro" id="IPR026444">
    <property type="entry name" value="Secre_tail"/>
</dbReference>
<keyword evidence="3" id="KW-1185">Reference proteome</keyword>
<name>A0ABW4II63_9SPHI</name>
<evidence type="ECO:0000256" key="1">
    <source>
        <dbReference type="SAM" id="SignalP"/>
    </source>
</evidence>
<sequence length="695" mass="74546">MMKKLLFALLILTGVSGAFAQIETDGDYRTVSNGNWKTPATWEVRNGGAWSPASVEPTINNNVYLQSGHSVIIDGSDVYCKDLHFGYKGSTYGSVQLGVNRLNVGGKVRVYVITKTPVTGATDDVFYTDQTSSTVTNASMFVNSSTAGVLRFVGGNRIITNTGEWNSNGTVCYGEFALNADAEVRLEVGMKFRGLTISSGKVINLDRFAIGSTSGSGDFTLKNGAIVQFEKNGIASLMASNFSNPINPSGKLEIEEGGTLILKSTAPAFNFSAYINHGTIVYNGQSQTLLTSAASTNPAVSLNAYHKLEIAATDGVEVLANSMVTIADQLKLTSGKLIIPSTSEVALSAGNIAIVGGSTTSYIATLTNGADAGILKINGLSTTKTIPLGSASNYLPVTLNPITSSDFELNVFEGITEDATSNGTALSNTLKSNLVNAIWNVKRTSGSGNCIATLGWQDNLEGANFASLTNAEIGVSVFKDGSYSEYMGTGNSSQNTATVTLTDFGPLSVGKIGVLPVQLVSFDLKKQGNKVNIIWSTASEQNNSYFEIERSADAKEFKVLGRKYAVGDSNVLTQYTYLDEQPLQGTAYYRLVQYDTDGKSRVYDPKVITINNLENYFTVIASDNSYAIDFWKNAYSSEKAKVTVYAVDGKVLASKIIDVVQGNNKYRIETPQLTKGVYIISYQSEKDVYRQKIIK</sequence>
<dbReference type="Proteomes" id="UP001597118">
    <property type="component" value="Unassembled WGS sequence"/>
</dbReference>
<dbReference type="EMBL" id="JBHUDG010000050">
    <property type="protein sequence ID" value="MFD1631758.1"/>
    <property type="molecule type" value="Genomic_DNA"/>
</dbReference>
<feature type="signal peptide" evidence="1">
    <location>
        <begin position="1"/>
        <end position="20"/>
    </location>
</feature>
<comment type="caution">
    <text evidence="2">The sequence shown here is derived from an EMBL/GenBank/DDBJ whole genome shotgun (WGS) entry which is preliminary data.</text>
</comment>
<organism evidence="2 3">
    <name type="scientific">Pseudopedobacter beijingensis</name>
    <dbReference type="NCBI Taxonomy" id="1207056"/>
    <lineage>
        <taxon>Bacteria</taxon>
        <taxon>Pseudomonadati</taxon>
        <taxon>Bacteroidota</taxon>
        <taxon>Sphingobacteriia</taxon>
        <taxon>Sphingobacteriales</taxon>
        <taxon>Sphingobacteriaceae</taxon>
        <taxon>Pseudopedobacter</taxon>
    </lineage>
</organism>
<evidence type="ECO:0000313" key="3">
    <source>
        <dbReference type="Proteomes" id="UP001597118"/>
    </source>
</evidence>
<proteinExistence type="predicted"/>
<gene>
    <name evidence="2" type="ORF">ACFSAH_17930</name>
</gene>
<dbReference type="RefSeq" id="WP_379664124.1">
    <property type="nucleotide sequence ID" value="NZ_JBHUDG010000050.1"/>
</dbReference>